<organism evidence="2 3">
    <name type="scientific">Hymenobacter ginsengisoli</name>
    <dbReference type="NCBI Taxonomy" id="1051626"/>
    <lineage>
        <taxon>Bacteria</taxon>
        <taxon>Pseudomonadati</taxon>
        <taxon>Bacteroidota</taxon>
        <taxon>Cytophagia</taxon>
        <taxon>Cytophagales</taxon>
        <taxon>Hymenobacteraceae</taxon>
        <taxon>Hymenobacter</taxon>
    </lineage>
</organism>
<evidence type="ECO:0000313" key="3">
    <source>
        <dbReference type="Proteomes" id="UP001501243"/>
    </source>
</evidence>
<sequence>MWPLLAGLVLLHAALYNGFPLVTSDTGTYLVSALELKVPIDRPVTYGLFVRFTSLWGWSVWGAVFGQCLLLGVLLLRYIREFAPRLTHPAGRLALLVLAMWATGVSWFSSQLMPDIFTAIGMLALGLVLLGRCRSGWEVGGWLGVAFGAELCHSSNLVSFNLLVLVMGLVAWLTSATGPTWLPRRRWALTLAVTLAGWLALPTLHAALGGGFTIVRASPAFLIARLSESGVLERFLDHECQGPATYSLCKYRDKLPEDAMGFMWGTNTPMQLAGGMEATRDEYRTIISRILCSPRYYPALAWTATQATLRQLTHVGLGDGLGQYRENTAPFWPMRAFPYELKTYLSSMQNHGQLEFGQLSERVGLAYLLAVVAGLGGLASRAARQRLGPGAVTWLVLVGTALVVNAFATGAVANVYDRLQARMAWLLPFTVLVLATELLLGYWATWRQLPATK</sequence>
<accession>A0ABP8QJ53</accession>
<comment type="caution">
    <text evidence="2">The sequence shown here is derived from an EMBL/GenBank/DDBJ whole genome shotgun (WGS) entry which is preliminary data.</text>
</comment>
<feature type="transmembrane region" description="Helical" evidence="1">
    <location>
        <begin position="394"/>
        <end position="416"/>
    </location>
</feature>
<feature type="transmembrane region" description="Helical" evidence="1">
    <location>
        <begin position="423"/>
        <end position="444"/>
    </location>
</feature>
<feature type="transmembrane region" description="Helical" evidence="1">
    <location>
        <begin position="91"/>
        <end position="110"/>
    </location>
</feature>
<keyword evidence="1" id="KW-0812">Transmembrane</keyword>
<feature type="transmembrane region" description="Helical" evidence="1">
    <location>
        <begin position="154"/>
        <end position="175"/>
    </location>
</feature>
<keyword evidence="1" id="KW-0472">Membrane</keyword>
<evidence type="ECO:0000256" key="1">
    <source>
        <dbReference type="SAM" id="Phobius"/>
    </source>
</evidence>
<protein>
    <recommendedName>
        <fullName evidence="4">Glycosyltransferase RgtA/B/C/D-like domain-containing protein</fullName>
    </recommendedName>
</protein>
<gene>
    <name evidence="2" type="ORF">GCM10023172_28160</name>
</gene>
<name>A0ABP8QJ53_9BACT</name>
<evidence type="ECO:0008006" key="4">
    <source>
        <dbReference type="Google" id="ProtNLM"/>
    </source>
</evidence>
<dbReference type="Proteomes" id="UP001501243">
    <property type="component" value="Unassembled WGS sequence"/>
</dbReference>
<keyword evidence="1" id="KW-1133">Transmembrane helix</keyword>
<evidence type="ECO:0000313" key="2">
    <source>
        <dbReference type="EMBL" id="GAA4503405.1"/>
    </source>
</evidence>
<proteinExistence type="predicted"/>
<feature type="transmembrane region" description="Helical" evidence="1">
    <location>
        <begin position="116"/>
        <end position="133"/>
    </location>
</feature>
<feature type="transmembrane region" description="Helical" evidence="1">
    <location>
        <begin position="57"/>
        <end position="79"/>
    </location>
</feature>
<feature type="transmembrane region" description="Helical" evidence="1">
    <location>
        <begin position="363"/>
        <end position="382"/>
    </location>
</feature>
<keyword evidence="3" id="KW-1185">Reference proteome</keyword>
<reference evidence="3" key="1">
    <citation type="journal article" date="2019" name="Int. J. Syst. Evol. Microbiol.">
        <title>The Global Catalogue of Microorganisms (GCM) 10K type strain sequencing project: providing services to taxonomists for standard genome sequencing and annotation.</title>
        <authorList>
            <consortium name="The Broad Institute Genomics Platform"/>
            <consortium name="The Broad Institute Genome Sequencing Center for Infectious Disease"/>
            <person name="Wu L."/>
            <person name="Ma J."/>
        </authorList>
    </citation>
    <scope>NUCLEOTIDE SEQUENCE [LARGE SCALE GENOMIC DNA]</scope>
    <source>
        <strain evidence="3">JCM 17841</strain>
    </source>
</reference>
<feature type="transmembrane region" description="Helical" evidence="1">
    <location>
        <begin position="187"/>
        <end position="215"/>
    </location>
</feature>
<dbReference type="EMBL" id="BAABGQ010000006">
    <property type="protein sequence ID" value="GAA4503405.1"/>
    <property type="molecule type" value="Genomic_DNA"/>
</dbReference>